<dbReference type="SUPFAM" id="SSF47694">
    <property type="entry name" value="Cytochrome c oxidase subunit h"/>
    <property type="match status" value="1"/>
</dbReference>
<dbReference type="FunFam" id="1.10.10.140:FF:000003">
    <property type="entry name" value="Cytochrome c oxidase assembly factor 6"/>
    <property type="match status" value="1"/>
</dbReference>
<dbReference type="Pfam" id="PF02297">
    <property type="entry name" value="COX6B"/>
    <property type="match status" value="1"/>
</dbReference>
<evidence type="ECO:0008006" key="12">
    <source>
        <dbReference type="Google" id="ProtNLM"/>
    </source>
</evidence>
<accession>A0A1B8GBX2</accession>
<evidence type="ECO:0000256" key="6">
    <source>
        <dbReference type="ARBA" id="ARBA00023128"/>
    </source>
</evidence>
<evidence type="ECO:0000256" key="4">
    <source>
        <dbReference type="ARBA" id="ARBA00006425"/>
    </source>
</evidence>
<dbReference type="Gene3D" id="1.10.10.140">
    <property type="entry name" value="Cytochrome c oxidase, subunit VIb"/>
    <property type="match status" value="1"/>
</dbReference>
<feature type="region of interest" description="Disordered" evidence="9">
    <location>
        <begin position="100"/>
        <end position="125"/>
    </location>
</feature>
<dbReference type="GeneID" id="28841821"/>
<name>A0A1B8GBX2_9PEZI</name>
<reference evidence="10 11" key="1">
    <citation type="submission" date="2016-03" db="EMBL/GenBank/DDBJ databases">
        <title>Comparative genomics of Pseudogymnoascus destructans, the fungus causing white-nose syndrome of bats.</title>
        <authorList>
            <person name="Palmer J.M."/>
            <person name="Drees K.P."/>
            <person name="Foster J.T."/>
            <person name="Lindner D.L."/>
        </authorList>
    </citation>
    <scope>NUCLEOTIDE SEQUENCE [LARGE SCALE GENOMIC DNA]</scope>
    <source>
        <strain evidence="10 11">UAMH 10579</strain>
    </source>
</reference>
<organism evidence="10 11">
    <name type="scientific">Pseudogymnoascus verrucosus</name>
    <dbReference type="NCBI Taxonomy" id="342668"/>
    <lineage>
        <taxon>Eukaryota</taxon>
        <taxon>Fungi</taxon>
        <taxon>Dikarya</taxon>
        <taxon>Ascomycota</taxon>
        <taxon>Pezizomycotina</taxon>
        <taxon>Leotiomycetes</taxon>
        <taxon>Thelebolales</taxon>
        <taxon>Thelebolaceae</taxon>
        <taxon>Pseudogymnoascus</taxon>
    </lineage>
</organism>
<keyword evidence="11" id="KW-1185">Reference proteome</keyword>
<proteinExistence type="inferred from homology"/>
<dbReference type="PANTHER" id="PTHR47677">
    <property type="entry name" value="CYTOCHROME C OXIDASE ASSEMBLY FACTOR 6"/>
    <property type="match status" value="1"/>
</dbReference>
<sequence>MGLFSSSADKLPAPKISTDGTPIAPDRTARAKCWEARDAYFQCLDKNTIIDSLTNKDAAEKACGAENKGFEKNCASSWVTYFKKRRVMEYQRDQQMKKLRAEGAQEIPAGSVPPGIGSIPTAGPR</sequence>
<evidence type="ECO:0000256" key="9">
    <source>
        <dbReference type="SAM" id="MobiDB-lite"/>
    </source>
</evidence>
<dbReference type="RefSeq" id="XP_018127064.1">
    <property type="nucleotide sequence ID" value="XM_018277859.2"/>
</dbReference>
<dbReference type="STRING" id="342668.A0A1B8GBX2"/>
<keyword evidence="7" id="KW-1015">Disulfide bond</keyword>
<evidence type="ECO:0000256" key="5">
    <source>
        <dbReference type="ARBA" id="ARBA00022490"/>
    </source>
</evidence>
<evidence type="ECO:0000256" key="1">
    <source>
        <dbReference type="ARBA" id="ARBA00004123"/>
    </source>
</evidence>
<reference evidence="11" key="2">
    <citation type="journal article" date="2018" name="Nat. Commun.">
        <title>Extreme sensitivity to ultraviolet light in the fungal pathogen causing white-nose syndrome of bats.</title>
        <authorList>
            <person name="Palmer J.M."/>
            <person name="Drees K.P."/>
            <person name="Foster J.T."/>
            <person name="Lindner D.L."/>
        </authorList>
    </citation>
    <scope>NUCLEOTIDE SEQUENCE [LARGE SCALE GENOMIC DNA]</scope>
    <source>
        <strain evidence="11">UAMH 10579</strain>
    </source>
</reference>
<dbReference type="PROSITE" id="PS51808">
    <property type="entry name" value="CHCH"/>
    <property type="match status" value="1"/>
</dbReference>
<gene>
    <name evidence="10" type="ORF">VE01_08435</name>
</gene>
<protein>
    <recommendedName>
        <fullName evidence="12">Cytochrome c oxidase subunit 6B</fullName>
    </recommendedName>
</protein>
<evidence type="ECO:0000256" key="7">
    <source>
        <dbReference type="ARBA" id="ARBA00023157"/>
    </source>
</evidence>
<feature type="region of interest" description="Disordered" evidence="9">
    <location>
        <begin position="1"/>
        <end position="24"/>
    </location>
</feature>
<dbReference type="AlphaFoldDB" id="A0A1B8GBX2"/>
<keyword evidence="6" id="KW-0496">Mitochondrion</keyword>
<keyword evidence="5" id="KW-0963">Cytoplasm</keyword>
<dbReference type="InterPro" id="IPR048281">
    <property type="entry name" value="COA6_fun"/>
</dbReference>
<evidence type="ECO:0000313" key="11">
    <source>
        <dbReference type="Proteomes" id="UP000091956"/>
    </source>
</evidence>
<comment type="similarity">
    <text evidence="4">Belongs to the cytochrome c oxidase subunit 6B family.</text>
</comment>
<dbReference type="PANTHER" id="PTHR47677:SF1">
    <property type="entry name" value="CYTOCHROME C OXIDASE ASSEMBLY FACTOR 6"/>
    <property type="match status" value="1"/>
</dbReference>
<evidence type="ECO:0000256" key="8">
    <source>
        <dbReference type="ARBA" id="ARBA00023242"/>
    </source>
</evidence>
<evidence type="ECO:0000256" key="2">
    <source>
        <dbReference type="ARBA" id="ARBA00004496"/>
    </source>
</evidence>
<dbReference type="InterPro" id="IPR036549">
    <property type="entry name" value="CX6/COA6-like_sf"/>
</dbReference>
<comment type="subcellular location">
    <subcellularLocation>
        <location evidence="2">Cytoplasm</location>
    </subcellularLocation>
    <subcellularLocation>
        <location evidence="3">Mitochondrion intermembrane space</location>
    </subcellularLocation>
    <subcellularLocation>
        <location evidence="1">Nucleus</location>
    </subcellularLocation>
</comment>
<evidence type="ECO:0000256" key="3">
    <source>
        <dbReference type="ARBA" id="ARBA00004569"/>
    </source>
</evidence>
<dbReference type="GO" id="GO:0005758">
    <property type="term" value="C:mitochondrial intermembrane space"/>
    <property type="evidence" value="ECO:0007669"/>
    <property type="project" value="UniProtKB-SubCell"/>
</dbReference>
<dbReference type="Proteomes" id="UP000091956">
    <property type="component" value="Unassembled WGS sequence"/>
</dbReference>
<evidence type="ECO:0000313" key="10">
    <source>
        <dbReference type="EMBL" id="OBT93331.1"/>
    </source>
</evidence>
<dbReference type="GO" id="GO:0005634">
    <property type="term" value="C:nucleus"/>
    <property type="evidence" value="ECO:0007669"/>
    <property type="project" value="UniProtKB-SubCell"/>
</dbReference>
<dbReference type="EMBL" id="KV460255">
    <property type="protein sequence ID" value="OBT93331.1"/>
    <property type="molecule type" value="Genomic_DNA"/>
</dbReference>
<dbReference type="GO" id="GO:0033617">
    <property type="term" value="P:mitochondrial respiratory chain complex IV assembly"/>
    <property type="evidence" value="ECO:0007669"/>
    <property type="project" value="TreeGrafter"/>
</dbReference>
<keyword evidence="8" id="KW-0539">Nucleus</keyword>
<dbReference type="OrthoDB" id="5545577at2759"/>
<dbReference type="InterPro" id="IPR048280">
    <property type="entry name" value="COX6B-like"/>
</dbReference>